<dbReference type="EMBL" id="GL441764">
    <property type="protein sequence ID" value="EFN64313.1"/>
    <property type="molecule type" value="Genomic_DNA"/>
</dbReference>
<evidence type="ECO:0000313" key="3">
    <source>
        <dbReference type="Proteomes" id="UP000000311"/>
    </source>
</evidence>
<name>E2AQG5_CAMFO</name>
<dbReference type="InParanoid" id="E2AQG5"/>
<dbReference type="AlphaFoldDB" id="E2AQG5"/>
<reference evidence="2 3" key="1">
    <citation type="journal article" date="2010" name="Science">
        <title>Genomic comparison of the ants Camponotus floridanus and Harpegnathos saltator.</title>
        <authorList>
            <person name="Bonasio R."/>
            <person name="Zhang G."/>
            <person name="Ye C."/>
            <person name="Mutti N.S."/>
            <person name="Fang X."/>
            <person name="Qin N."/>
            <person name="Donahue G."/>
            <person name="Yang P."/>
            <person name="Li Q."/>
            <person name="Li C."/>
            <person name="Zhang P."/>
            <person name="Huang Z."/>
            <person name="Berger S.L."/>
            <person name="Reinberg D."/>
            <person name="Wang J."/>
            <person name="Liebig J."/>
        </authorList>
    </citation>
    <scope>NUCLEOTIDE SEQUENCE [LARGE SCALE GENOMIC DNA]</scope>
    <source>
        <strain evidence="3">C129</strain>
    </source>
</reference>
<feature type="region of interest" description="Disordered" evidence="1">
    <location>
        <begin position="233"/>
        <end position="304"/>
    </location>
</feature>
<accession>E2AQG5</accession>
<feature type="compositionally biased region" description="Basic and acidic residues" evidence="1">
    <location>
        <begin position="242"/>
        <end position="285"/>
    </location>
</feature>
<feature type="compositionally biased region" description="Basic residues" evidence="1">
    <location>
        <begin position="113"/>
        <end position="125"/>
    </location>
</feature>
<feature type="region of interest" description="Disordered" evidence="1">
    <location>
        <begin position="95"/>
        <end position="127"/>
    </location>
</feature>
<protein>
    <submittedName>
        <fullName evidence="2">Uncharacterized protein</fullName>
    </submittedName>
</protein>
<feature type="region of interest" description="Disordered" evidence="1">
    <location>
        <begin position="179"/>
        <end position="205"/>
    </location>
</feature>
<evidence type="ECO:0000256" key="1">
    <source>
        <dbReference type="SAM" id="MobiDB-lite"/>
    </source>
</evidence>
<sequence>MAELKDRTTLSEGFHKVIRLHNILRKGAEDVSSRLKYFGDEEFAFDCEMQQCSRAVFRNVPRGLSEDAVPFDRHADRKQQPSYFDRPFVWESSDSTSRRTAIRKSTGRVAAKSSRRNHRRRRRRRENGGWEEECAEKWWDGAKWGEGRGAGDAPRANSLPRFLSSHLCESASSRRSFESQCERSSGYPPPPFSPSEGETPTTVVSRIVSPRIRHVYEKREIEIELARYPPTLSATGSPARSADSRVIDERYRGKRSIEGNEASKGHRQRDHAIGELERKSRRLSDTGRITPRSAAIIVSDDVEE</sequence>
<gene>
    <name evidence="2" type="ORF">EAG_03415</name>
</gene>
<dbReference type="Proteomes" id="UP000000311">
    <property type="component" value="Unassembled WGS sequence"/>
</dbReference>
<proteinExistence type="predicted"/>
<organism evidence="3">
    <name type="scientific">Camponotus floridanus</name>
    <name type="common">Florida carpenter ant</name>
    <dbReference type="NCBI Taxonomy" id="104421"/>
    <lineage>
        <taxon>Eukaryota</taxon>
        <taxon>Metazoa</taxon>
        <taxon>Ecdysozoa</taxon>
        <taxon>Arthropoda</taxon>
        <taxon>Hexapoda</taxon>
        <taxon>Insecta</taxon>
        <taxon>Pterygota</taxon>
        <taxon>Neoptera</taxon>
        <taxon>Endopterygota</taxon>
        <taxon>Hymenoptera</taxon>
        <taxon>Apocrita</taxon>
        <taxon>Aculeata</taxon>
        <taxon>Formicoidea</taxon>
        <taxon>Formicidae</taxon>
        <taxon>Formicinae</taxon>
        <taxon>Camponotus</taxon>
    </lineage>
</organism>
<evidence type="ECO:0000313" key="2">
    <source>
        <dbReference type="EMBL" id="EFN64313.1"/>
    </source>
</evidence>
<keyword evidence="3" id="KW-1185">Reference proteome</keyword>